<protein>
    <submittedName>
        <fullName evidence="1">Uncharacterized protein</fullName>
    </submittedName>
</protein>
<name>A0A0E0IJD4_ORYNI</name>
<keyword evidence="2" id="KW-1185">Reference proteome</keyword>
<reference evidence="1" key="1">
    <citation type="submission" date="2015-04" db="UniProtKB">
        <authorList>
            <consortium name="EnsemblPlants"/>
        </authorList>
    </citation>
    <scope>IDENTIFICATION</scope>
    <source>
        <strain evidence="1">SL10</strain>
    </source>
</reference>
<sequence>MQRTRLTYDGFTRSTTLVFNLLQFQTSVHNTNWEPHLCIRLIDNDDNFKYFDIVQLQGYSEQEIFSTILDTYAIMAHSDASNNIIISFLAH</sequence>
<dbReference type="HOGENOM" id="CLU_2430817_0_0_1"/>
<evidence type="ECO:0000313" key="1">
    <source>
        <dbReference type="EnsemblPlants" id="ONIVA09G09430.1"/>
    </source>
</evidence>
<proteinExistence type="predicted"/>
<evidence type="ECO:0000313" key="2">
    <source>
        <dbReference type="Proteomes" id="UP000006591"/>
    </source>
</evidence>
<dbReference type="Proteomes" id="UP000006591">
    <property type="component" value="Chromosome 9"/>
</dbReference>
<dbReference type="EnsemblPlants" id="ONIVA09G09430.1">
    <property type="protein sequence ID" value="ONIVA09G09430.1"/>
    <property type="gene ID" value="ONIVA09G09430"/>
</dbReference>
<organism evidence="1">
    <name type="scientific">Oryza nivara</name>
    <name type="common">Indian wild rice</name>
    <name type="synonym">Oryza sativa f. spontanea</name>
    <dbReference type="NCBI Taxonomy" id="4536"/>
    <lineage>
        <taxon>Eukaryota</taxon>
        <taxon>Viridiplantae</taxon>
        <taxon>Streptophyta</taxon>
        <taxon>Embryophyta</taxon>
        <taxon>Tracheophyta</taxon>
        <taxon>Spermatophyta</taxon>
        <taxon>Magnoliopsida</taxon>
        <taxon>Liliopsida</taxon>
        <taxon>Poales</taxon>
        <taxon>Poaceae</taxon>
        <taxon>BOP clade</taxon>
        <taxon>Oryzoideae</taxon>
        <taxon>Oryzeae</taxon>
        <taxon>Oryzinae</taxon>
        <taxon>Oryza</taxon>
    </lineage>
</organism>
<dbReference type="Gramene" id="ONIVA09G09430.1">
    <property type="protein sequence ID" value="ONIVA09G09430.1"/>
    <property type="gene ID" value="ONIVA09G09430"/>
</dbReference>
<reference evidence="1" key="2">
    <citation type="submission" date="2018-04" db="EMBL/GenBank/DDBJ databases">
        <title>OnivRS2 (Oryza nivara Reference Sequence Version 2).</title>
        <authorList>
            <person name="Zhang J."/>
            <person name="Kudrna D."/>
            <person name="Lee S."/>
            <person name="Talag J."/>
            <person name="Rajasekar S."/>
            <person name="Welchert J."/>
            <person name="Hsing Y.-I."/>
            <person name="Wing R.A."/>
        </authorList>
    </citation>
    <scope>NUCLEOTIDE SEQUENCE [LARGE SCALE GENOMIC DNA]</scope>
    <source>
        <strain evidence="1">SL10</strain>
    </source>
</reference>
<accession>A0A0E0IJD4</accession>
<dbReference type="AlphaFoldDB" id="A0A0E0IJD4"/>